<dbReference type="Gene3D" id="2.40.128.330">
    <property type="match status" value="1"/>
</dbReference>
<dbReference type="Pfam" id="PF22099">
    <property type="entry name" value="MRS2-like"/>
    <property type="match status" value="1"/>
</dbReference>
<comment type="similarity">
    <text evidence="2 10">Belongs to the CorA metal ion transporter (MIT) (TC 1.A.35) family.</text>
</comment>
<evidence type="ECO:0000256" key="2">
    <source>
        <dbReference type="ARBA" id="ARBA00009765"/>
    </source>
</evidence>
<keyword evidence="12" id="KW-1185">Reference proteome</keyword>
<evidence type="ECO:0000256" key="5">
    <source>
        <dbReference type="ARBA" id="ARBA00022842"/>
    </source>
</evidence>
<gene>
    <name evidence="11" type="ORF">BT67DRAFT_448910</name>
</gene>
<dbReference type="CDD" id="cd12823">
    <property type="entry name" value="Mrs2_Mfm1p-like"/>
    <property type="match status" value="1"/>
</dbReference>
<feature type="transmembrane region" description="Helical" evidence="10">
    <location>
        <begin position="322"/>
        <end position="341"/>
    </location>
</feature>
<evidence type="ECO:0000313" key="11">
    <source>
        <dbReference type="EMBL" id="KAK4135277.1"/>
    </source>
</evidence>
<comment type="subcellular location">
    <subcellularLocation>
        <location evidence="1">Membrane</location>
        <topology evidence="1">Multi-pass membrane protein</topology>
    </subcellularLocation>
    <subcellularLocation>
        <location evidence="10">Mitochondrion inner membrane</location>
        <topology evidence="10">Multi-pass membrane protein</topology>
    </subcellularLocation>
</comment>
<organism evidence="11 12">
    <name type="scientific">Trichocladium antarcticum</name>
    <dbReference type="NCBI Taxonomy" id="1450529"/>
    <lineage>
        <taxon>Eukaryota</taxon>
        <taxon>Fungi</taxon>
        <taxon>Dikarya</taxon>
        <taxon>Ascomycota</taxon>
        <taxon>Pezizomycotina</taxon>
        <taxon>Sordariomycetes</taxon>
        <taxon>Sordariomycetidae</taxon>
        <taxon>Sordariales</taxon>
        <taxon>Chaetomiaceae</taxon>
        <taxon>Trichocladium</taxon>
    </lineage>
</organism>
<keyword evidence="4 10" id="KW-0812">Transmembrane</keyword>
<dbReference type="EMBL" id="MU853406">
    <property type="protein sequence ID" value="KAK4135277.1"/>
    <property type="molecule type" value="Genomic_DNA"/>
</dbReference>
<dbReference type="PANTHER" id="PTHR13890:SF0">
    <property type="entry name" value="MAGNESIUM TRANSPORTER MRS2 HOMOLOG, MITOCHONDRIAL"/>
    <property type="match status" value="1"/>
</dbReference>
<keyword evidence="5 10" id="KW-0460">Magnesium</keyword>
<dbReference type="InterPro" id="IPR039204">
    <property type="entry name" value="MRS2-like"/>
</dbReference>
<dbReference type="Proteomes" id="UP001304895">
    <property type="component" value="Unassembled WGS sequence"/>
</dbReference>
<accession>A0AAN6ZEE1</accession>
<sequence length="401" mass="44190">MASIGGTALFPRGRERLVRFGCRLCPRGPQSSTVSRATLRIAARRPLAQPSAPSSIDAPSPMPAKWAGLRCTEVDARGGTTTRYISFDKSELTTRYGLMPRDVRKLATSSNSHIRIRPSTVLLHIFHLKVLVQRDRVLVFDDATSVASRAAFVRELRERMRHRDTAHDAEAAAVRQASYGQQRLPFEFHALEAVLSFVVSELERELAAVHLSTELVLRSLEDDIDRRTLITLLSLSSKVVRFARQAELVRDAVEEVLDRDDRVAALYLTAKTAAADDLTVAERLLGSYYIAYNGIVHDAQNLVASAMLDSNRNTMMLLDLKFRIGTLGLATGSLCSAFYAMNISNYIREYMAAFPSVSGTSAMLGVALLCYVSVLLRKLVRVKMMMGHGATTAAAPRDNSG</sequence>
<dbReference type="GO" id="GO:0015095">
    <property type="term" value="F:magnesium ion transmembrane transporter activity"/>
    <property type="evidence" value="ECO:0007669"/>
    <property type="project" value="TreeGrafter"/>
</dbReference>
<proteinExistence type="inferred from homology"/>
<evidence type="ECO:0000256" key="1">
    <source>
        <dbReference type="ARBA" id="ARBA00004141"/>
    </source>
</evidence>
<evidence type="ECO:0000256" key="4">
    <source>
        <dbReference type="ARBA" id="ARBA00022692"/>
    </source>
</evidence>
<keyword evidence="6" id="KW-0809">Transit peptide</keyword>
<dbReference type="GO" id="GO:0045016">
    <property type="term" value="P:mitochondrial magnesium ion transmembrane transport"/>
    <property type="evidence" value="ECO:0007669"/>
    <property type="project" value="TreeGrafter"/>
</dbReference>
<keyword evidence="9 10" id="KW-0472">Membrane</keyword>
<keyword evidence="8 10" id="KW-0406">Ion transport</keyword>
<keyword evidence="7 10" id="KW-1133">Transmembrane helix</keyword>
<name>A0AAN6ZEE1_9PEZI</name>
<reference evidence="11" key="1">
    <citation type="journal article" date="2023" name="Mol. Phylogenet. Evol.">
        <title>Genome-scale phylogeny and comparative genomics of the fungal order Sordariales.</title>
        <authorList>
            <person name="Hensen N."/>
            <person name="Bonometti L."/>
            <person name="Westerberg I."/>
            <person name="Brannstrom I.O."/>
            <person name="Guillou S."/>
            <person name="Cros-Aarteil S."/>
            <person name="Calhoun S."/>
            <person name="Haridas S."/>
            <person name="Kuo A."/>
            <person name="Mondo S."/>
            <person name="Pangilinan J."/>
            <person name="Riley R."/>
            <person name="LaButti K."/>
            <person name="Andreopoulos B."/>
            <person name="Lipzen A."/>
            <person name="Chen C."/>
            <person name="Yan M."/>
            <person name="Daum C."/>
            <person name="Ng V."/>
            <person name="Clum A."/>
            <person name="Steindorff A."/>
            <person name="Ohm R.A."/>
            <person name="Martin F."/>
            <person name="Silar P."/>
            <person name="Natvig D.O."/>
            <person name="Lalanne C."/>
            <person name="Gautier V."/>
            <person name="Ament-Velasquez S.L."/>
            <person name="Kruys A."/>
            <person name="Hutchinson M.I."/>
            <person name="Powell A.J."/>
            <person name="Barry K."/>
            <person name="Miller A.N."/>
            <person name="Grigoriev I.V."/>
            <person name="Debuchy R."/>
            <person name="Gladieux P."/>
            <person name="Hiltunen Thoren M."/>
            <person name="Johannesson H."/>
        </authorList>
    </citation>
    <scope>NUCLEOTIDE SEQUENCE</scope>
    <source>
        <strain evidence="11">CBS 123565</strain>
    </source>
</reference>
<comment type="caution">
    <text evidence="11">The sequence shown here is derived from an EMBL/GenBank/DDBJ whole genome shotgun (WGS) entry which is preliminary data.</text>
</comment>
<keyword evidence="3 10" id="KW-0813">Transport</keyword>
<evidence type="ECO:0000256" key="8">
    <source>
        <dbReference type="ARBA" id="ARBA00023065"/>
    </source>
</evidence>
<feature type="transmembrane region" description="Helical" evidence="10">
    <location>
        <begin position="353"/>
        <end position="376"/>
    </location>
</feature>
<evidence type="ECO:0000256" key="6">
    <source>
        <dbReference type="ARBA" id="ARBA00022946"/>
    </source>
</evidence>
<protein>
    <recommendedName>
        <fullName evidence="10">Magnesium transporter</fullName>
    </recommendedName>
</protein>
<keyword evidence="10" id="KW-0496">Mitochondrion</keyword>
<reference evidence="11" key="2">
    <citation type="submission" date="2023-05" db="EMBL/GenBank/DDBJ databases">
        <authorList>
            <consortium name="Lawrence Berkeley National Laboratory"/>
            <person name="Steindorff A."/>
            <person name="Hensen N."/>
            <person name="Bonometti L."/>
            <person name="Westerberg I."/>
            <person name="Brannstrom I.O."/>
            <person name="Guillou S."/>
            <person name="Cros-Aarteil S."/>
            <person name="Calhoun S."/>
            <person name="Haridas S."/>
            <person name="Kuo A."/>
            <person name="Mondo S."/>
            <person name="Pangilinan J."/>
            <person name="Riley R."/>
            <person name="Labutti K."/>
            <person name="Andreopoulos B."/>
            <person name="Lipzen A."/>
            <person name="Chen C."/>
            <person name="Yanf M."/>
            <person name="Daum C."/>
            <person name="Ng V."/>
            <person name="Clum A."/>
            <person name="Ohm R."/>
            <person name="Martin F."/>
            <person name="Silar P."/>
            <person name="Natvig D."/>
            <person name="Lalanne C."/>
            <person name="Gautier V."/>
            <person name="Ament-Velasquez S.L."/>
            <person name="Kruys A."/>
            <person name="Hutchinson M.I."/>
            <person name="Powell A.J."/>
            <person name="Barry K."/>
            <person name="Miller A.N."/>
            <person name="Grigoriev I.V."/>
            <person name="Debuchy R."/>
            <person name="Gladieux P."/>
            <person name="Thoren M.H."/>
            <person name="Johannesson H."/>
        </authorList>
    </citation>
    <scope>NUCLEOTIDE SEQUENCE</scope>
    <source>
        <strain evidence="11">CBS 123565</strain>
    </source>
</reference>
<dbReference type="AlphaFoldDB" id="A0AAN6ZEE1"/>
<evidence type="ECO:0000256" key="10">
    <source>
        <dbReference type="RuleBase" id="RU366042"/>
    </source>
</evidence>
<evidence type="ECO:0000256" key="9">
    <source>
        <dbReference type="ARBA" id="ARBA00023136"/>
    </source>
</evidence>
<evidence type="ECO:0000256" key="3">
    <source>
        <dbReference type="ARBA" id="ARBA00022448"/>
    </source>
</evidence>
<evidence type="ECO:0000256" key="7">
    <source>
        <dbReference type="ARBA" id="ARBA00022989"/>
    </source>
</evidence>
<keyword evidence="10" id="KW-0999">Mitochondrion inner membrane</keyword>
<dbReference type="Gene3D" id="1.20.58.340">
    <property type="entry name" value="Magnesium transport protein CorA, transmembrane region"/>
    <property type="match status" value="1"/>
</dbReference>
<dbReference type="PANTHER" id="PTHR13890">
    <property type="entry name" value="RNA SPLICING PROTEIN MRS2, MITOCHONDRIAL"/>
    <property type="match status" value="1"/>
</dbReference>
<evidence type="ECO:0000313" key="12">
    <source>
        <dbReference type="Proteomes" id="UP001304895"/>
    </source>
</evidence>
<dbReference type="GO" id="GO:0005743">
    <property type="term" value="C:mitochondrial inner membrane"/>
    <property type="evidence" value="ECO:0007669"/>
    <property type="project" value="UniProtKB-SubCell"/>
</dbReference>